<accession>A0AAV3XHQ1</accession>
<dbReference type="EMBL" id="BLAY01000086">
    <property type="protein sequence ID" value="GET40271.1"/>
    <property type="molecule type" value="Genomic_DNA"/>
</dbReference>
<organism evidence="2 3">
    <name type="scientific">Microseira wollei NIES-4236</name>
    <dbReference type="NCBI Taxonomy" id="2530354"/>
    <lineage>
        <taxon>Bacteria</taxon>
        <taxon>Bacillati</taxon>
        <taxon>Cyanobacteriota</taxon>
        <taxon>Cyanophyceae</taxon>
        <taxon>Oscillatoriophycideae</taxon>
        <taxon>Aerosakkonematales</taxon>
        <taxon>Aerosakkonemataceae</taxon>
        <taxon>Microseira</taxon>
    </lineage>
</organism>
<evidence type="ECO:0008006" key="4">
    <source>
        <dbReference type="Google" id="ProtNLM"/>
    </source>
</evidence>
<evidence type="ECO:0000256" key="1">
    <source>
        <dbReference type="SAM" id="Phobius"/>
    </source>
</evidence>
<dbReference type="PANTHER" id="PTHR37422">
    <property type="entry name" value="TEICHURONIC ACID BIOSYNTHESIS PROTEIN TUAE"/>
    <property type="match status" value="1"/>
</dbReference>
<keyword evidence="3" id="KW-1185">Reference proteome</keyword>
<dbReference type="AlphaFoldDB" id="A0AAV3XHQ1"/>
<reference evidence="2" key="1">
    <citation type="submission" date="2019-10" db="EMBL/GenBank/DDBJ databases">
        <title>Draft genome sequece of Microseira wollei NIES-4236.</title>
        <authorList>
            <person name="Yamaguchi H."/>
            <person name="Suzuki S."/>
            <person name="Kawachi M."/>
        </authorList>
    </citation>
    <scope>NUCLEOTIDE SEQUENCE</scope>
    <source>
        <strain evidence="2">NIES-4236</strain>
    </source>
</reference>
<sequence>MSGKTARTISIFLHSLLFLAIASAVLTYWYVSEYALKGNWHPEYYTRVSYILLVPTWQKVLKDGFTLLLLLFSALLPPTNTGKSFSSNRGLKASYALCLCVLGIAIARSITSELSLVAIISCLRPIFVVFALFFFCHRHLNRCSLRWVFEWVNVLAVIQVFYAIRQRLFAVLYNGVSWIDNGTVRSVGTFIGPNTMGLFLALVFYLNLEILPRHRWRYILLLFCVIGVFFSGSRSATLIVVLLTCFSLFNQIKRGFKSNKERSLMTALGAISLPAILILLILQVNSLNTRAAGTSASSGRLEIIFNYIDRSDTFSLLFGKHLGFGSEILFTLHKNGILKADSGSLFLADSTWASLLAQFGFLGIFAIFITIYYLWKTPEYITLPYKPAIKNNLIAQRSGLLVFIAIISSVAVLQESYAILPMVLALLFALRLELPLYQTYYTIEKNDAYANIEGGEN</sequence>
<feature type="transmembrane region" description="Helical" evidence="1">
    <location>
        <begin position="93"/>
        <end position="110"/>
    </location>
</feature>
<evidence type="ECO:0000313" key="3">
    <source>
        <dbReference type="Proteomes" id="UP001050975"/>
    </source>
</evidence>
<keyword evidence="1" id="KW-0472">Membrane</keyword>
<feature type="transmembrane region" description="Helical" evidence="1">
    <location>
        <begin position="116"/>
        <end position="135"/>
    </location>
</feature>
<dbReference type="InterPro" id="IPR051533">
    <property type="entry name" value="WaaL-like"/>
</dbReference>
<protein>
    <recommendedName>
        <fullName evidence="4">O-antigen polymerase</fullName>
    </recommendedName>
</protein>
<dbReference type="Proteomes" id="UP001050975">
    <property type="component" value="Unassembled WGS sequence"/>
</dbReference>
<feature type="transmembrane region" description="Helical" evidence="1">
    <location>
        <begin position="12"/>
        <end position="31"/>
    </location>
</feature>
<comment type="caution">
    <text evidence="2">The sequence shown here is derived from an EMBL/GenBank/DDBJ whole genome shotgun (WGS) entry which is preliminary data.</text>
</comment>
<proteinExistence type="predicted"/>
<feature type="transmembrane region" description="Helical" evidence="1">
    <location>
        <begin position="394"/>
        <end position="413"/>
    </location>
</feature>
<keyword evidence="1" id="KW-1133">Transmembrane helix</keyword>
<dbReference type="PANTHER" id="PTHR37422:SF13">
    <property type="entry name" value="LIPOPOLYSACCHARIDE BIOSYNTHESIS PROTEIN PA4999-RELATED"/>
    <property type="match status" value="1"/>
</dbReference>
<keyword evidence="1" id="KW-0812">Transmembrane</keyword>
<feature type="transmembrane region" description="Helical" evidence="1">
    <location>
        <begin position="147"/>
        <end position="164"/>
    </location>
</feature>
<name>A0AAV3XHQ1_9CYAN</name>
<feature type="transmembrane region" description="Helical" evidence="1">
    <location>
        <begin position="264"/>
        <end position="284"/>
    </location>
</feature>
<feature type="transmembrane region" description="Helical" evidence="1">
    <location>
        <begin position="64"/>
        <end position="81"/>
    </location>
</feature>
<dbReference type="RefSeq" id="WP_226586112.1">
    <property type="nucleotide sequence ID" value="NZ_BLAY01000086.1"/>
</dbReference>
<evidence type="ECO:0000313" key="2">
    <source>
        <dbReference type="EMBL" id="GET40271.1"/>
    </source>
</evidence>
<feature type="transmembrane region" description="Helical" evidence="1">
    <location>
        <begin position="184"/>
        <end position="208"/>
    </location>
</feature>
<feature type="transmembrane region" description="Helical" evidence="1">
    <location>
        <begin position="352"/>
        <end position="374"/>
    </location>
</feature>
<gene>
    <name evidence="2" type="ORF">MiSe_50800</name>
</gene>